<evidence type="ECO:0000256" key="3">
    <source>
        <dbReference type="ARBA" id="ARBA00022942"/>
    </source>
</evidence>
<dbReference type="AlphaFoldDB" id="U5HCK8"/>
<dbReference type="InterPro" id="IPR023333">
    <property type="entry name" value="Proteasome_suB-type"/>
</dbReference>
<evidence type="ECO:0000256" key="1">
    <source>
        <dbReference type="ARBA" id="ARBA00004123"/>
    </source>
</evidence>
<organism evidence="5">
    <name type="scientific">Microbotryum lychnidis-dioicae (strain p1A1 Lamole / MvSl-1064)</name>
    <name type="common">Anther smut fungus</name>
    <dbReference type="NCBI Taxonomy" id="683840"/>
    <lineage>
        <taxon>Eukaryota</taxon>
        <taxon>Fungi</taxon>
        <taxon>Dikarya</taxon>
        <taxon>Basidiomycota</taxon>
        <taxon>Pucciniomycotina</taxon>
        <taxon>Microbotryomycetes</taxon>
        <taxon>Microbotryales</taxon>
        <taxon>Microbotryaceae</taxon>
        <taxon>Microbotryum</taxon>
    </lineage>
</organism>
<dbReference type="GO" id="GO:0005634">
    <property type="term" value="C:nucleus"/>
    <property type="evidence" value="ECO:0007669"/>
    <property type="project" value="UniProtKB-SubCell"/>
</dbReference>
<evidence type="ECO:0000256" key="2">
    <source>
        <dbReference type="ARBA" id="ARBA00022490"/>
    </source>
</evidence>
<dbReference type="GO" id="GO:0043161">
    <property type="term" value="P:proteasome-mediated ubiquitin-dependent protein catabolic process"/>
    <property type="evidence" value="ECO:0007669"/>
    <property type="project" value="EnsemblFungi"/>
</dbReference>
<dbReference type="OMA" id="CSGCWCD"/>
<dbReference type="GO" id="GO:0019774">
    <property type="term" value="C:proteasome core complex, beta-subunit complex"/>
    <property type="evidence" value="ECO:0007669"/>
    <property type="project" value="EnsemblFungi"/>
</dbReference>
<keyword evidence="2" id="KW-0963">Cytoplasm</keyword>
<name>U5HCK8_USTV1</name>
<dbReference type="STRING" id="683840.U5HCK8"/>
<dbReference type="PROSITE" id="PS51476">
    <property type="entry name" value="PROTEASOME_BETA_2"/>
    <property type="match status" value="1"/>
</dbReference>
<dbReference type="InterPro" id="IPR029055">
    <property type="entry name" value="Ntn_hydrolases_N"/>
</dbReference>
<evidence type="ECO:0000313" key="5">
    <source>
        <dbReference type="EMBL" id="KDE04665.1"/>
    </source>
</evidence>
<dbReference type="GO" id="GO:0010499">
    <property type="term" value="P:proteasomal ubiquitin-independent protein catabolic process"/>
    <property type="evidence" value="ECO:0007669"/>
    <property type="project" value="EnsemblFungi"/>
</dbReference>
<dbReference type="Gene3D" id="3.60.20.10">
    <property type="entry name" value="Glutamine Phosphoribosylpyrophosphate, subunit 1, domain 1"/>
    <property type="match status" value="1"/>
</dbReference>
<dbReference type="FunCoup" id="U5HCK8">
    <property type="interactions" value="591"/>
</dbReference>
<dbReference type="PANTHER" id="PTHR32194:SF2">
    <property type="entry name" value="PROTEASOME SUBUNIT BETA TYPE-1"/>
    <property type="match status" value="1"/>
</dbReference>
<dbReference type="PANTHER" id="PTHR32194">
    <property type="entry name" value="METALLOPROTEASE TLDD"/>
    <property type="match status" value="1"/>
</dbReference>
<dbReference type="InParanoid" id="U5HCK8"/>
<dbReference type="Pfam" id="PF00227">
    <property type="entry name" value="Proteasome"/>
    <property type="match status" value="1"/>
</dbReference>
<evidence type="ECO:0000313" key="7">
    <source>
        <dbReference type="Proteomes" id="UP000017200"/>
    </source>
</evidence>
<reference evidence="5 7" key="3">
    <citation type="journal article" date="2015" name="BMC Genomics">
        <title>Sex and parasites: genomic and transcriptomic analysis of Microbotryum lychnidis-dioicae, the biotrophic and plant-castrating anther smut fungus.</title>
        <authorList>
            <person name="Perlin M.H."/>
            <person name="Amselem J."/>
            <person name="Fontanillas E."/>
            <person name="Toh S.S."/>
            <person name="Chen Z."/>
            <person name="Goldberg J."/>
            <person name="Duplessis S."/>
            <person name="Henrissat B."/>
            <person name="Young S."/>
            <person name="Zeng Q."/>
            <person name="Aguileta G."/>
            <person name="Petit E."/>
            <person name="Badouin H."/>
            <person name="Andrews J."/>
            <person name="Razeeq D."/>
            <person name="Gabaldon T."/>
            <person name="Quesneville H."/>
            <person name="Giraud T."/>
            <person name="Hood M.E."/>
            <person name="Schultz D.J."/>
            <person name="Cuomo C.A."/>
        </authorList>
    </citation>
    <scope>NUCLEOTIDE SEQUENCE [LARGE SCALE GENOMIC DNA]</scope>
    <source>
        <strain evidence="7">p1A1 Lamole</strain>
        <strain evidence="5">P1A1 Lamole</strain>
    </source>
</reference>
<evidence type="ECO:0000256" key="4">
    <source>
        <dbReference type="ARBA" id="ARBA00023242"/>
    </source>
</evidence>
<dbReference type="InterPro" id="IPR001353">
    <property type="entry name" value="Proteasome_sua/b"/>
</dbReference>
<evidence type="ECO:0000313" key="6">
    <source>
        <dbReference type="EnsemblFungi" id="MVLG_04889T0"/>
    </source>
</evidence>
<dbReference type="HOGENOM" id="CLU_035750_1_1_1"/>
<dbReference type="OrthoDB" id="268479at2759"/>
<accession>U5HCK8</accession>
<dbReference type="Proteomes" id="UP000017200">
    <property type="component" value="Unassembled WGS sequence"/>
</dbReference>
<dbReference type="EnsemblFungi" id="MVLG_04889T0">
    <property type="protein sequence ID" value="MVLG_04889T0"/>
    <property type="gene ID" value="MVLG_04889"/>
</dbReference>
<reference evidence="5" key="2">
    <citation type="submission" date="2010-11" db="EMBL/GenBank/DDBJ databases">
        <authorList>
            <consortium name="The Broad Institute Genome Sequencing Platform"/>
            <person name="Earl A."/>
            <person name="Ward D."/>
            <person name="Feldgarden M."/>
            <person name="Gevers D."/>
            <person name="Butler R."/>
            <person name="Young S.K."/>
            <person name="Zeng Q."/>
            <person name="Gargeya S."/>
            <person name="Fitzgerald M."/>
            <person name="Haas B."/>
            <person name="Abouelleil A."/>
            <person name="Alvarado L."/>
            <person name="Arachchi H.M."/>
            <person name="Berlin A."/>
            <person name="Brown A."/>
            <person name="Chapman S.B."/>
            <person name="Chen Z."/>
            <person name="Dunbar C."/>
            <person name="Freedman E."/>
            <person name="Gearin G."/>
            <person name="Gellesch M."/>
            <person name="Goldberg J."/>
            <person name="Griggs A."/>
            <person name="Gujja S."/>
            <person name="Heilman E."/>
            <person name="Heiman D."/>
            <person name="Howarth C."/>
            <person name="Larson L."/>
            <person name="Lui A."/>
            <person name="MacDonald P.J.P."/>
            <person name="Mehta T."/>
            <person name="Montmayeur A."/>
            <person name="Murphy C."/>
            <person name="Neiman D."/>
            <person name="Pearson M."/>
            <person name="Priest M."/>
            <person name="Roberts A."/>
            <person name="Saif S."/>
            <person name="Shea T."/>
            <person name="Shenoy N."/>
            <person name="Sisk P."/>
            <person name="Stolte C."/>
            <person name="Sykes S."/>
            <person name="White J."/>
            <person name="Yandava C."/>
            <person name="Wortman J."/>
            <person name="Nusbaum C."/>
            <person name="Birren B."/>
        </authorList>
    </citation>
    <scope>NUCLEOTIDE SEQUENCE</scope>
    <source>
        <strain evidence="5">P1A1 Lamole</strain>
    </source>
</reference>
<dbReference type="GO" id="GO:0005737">
    <property type="term" value="C:cytoplasm"/>
    <property type="evidence" value="ECO:0007669"/>
    <property type="project" value="TreeGrafter"/>
</dbReference>
<reference evidence="6" key="4">
    <citation type="submission" date="2015-06" db="UniProtKB">
        <authorList>
            <consortium name="EnsemblFungi"/>
        </authorList>
    </citation>
    <scope>IDENTIFICATION</scope>
</reference>
<keyword evidence="3" id="KW-0647">Proteasome</keyword>
<dbReference type="FunFam" id="3.60.20.10:FF:000027">
    <property type="entry name" value="Proteasome subunit beta type-6"/>
    <property type="match status" value="1"/>
</dbReference>
<keyword evidence="7" id="KW-1185">Reference proteome</keyword>
<proteinExistence type="predicted"/>
<dbReference type="SUPFAM" id="SSF56235">
    <property type="entry name" value="N-terminal nucleophile aminohydrolases (Ntn hydrolases)"/>
    <property type="match status" value="1"/>
</dbReference>
<evidence type="ECO:0008006" key="8">
    <source>
        <dbReference type="Google" id="ProtNLM"/>
    </source>
</evidence>
<sequence>MQGALLSGLTEKPQQRAFNPYSVRQWRRVSSRFRSEVAVSNQERRRIFAGTILAISSKDFAIVASDTRQSEGYNIQTRTARRCYQLTDQVVIATVGFQADASNLVKRIKQRLEWYYHTHGEKPSLPSIARLVQTMLYGKRFFPYYAWVILGGIDRDGTGAVYSFDPVGSYERESCRAAGAAQSLVQPFLDNLVYGKNQVRDPALPPLAKGERPAQPLETVLALVTDALTGAAEREIAVGDGLDVFTIVKGEGIKYRHIPLKKD</sequence>
<dbReference type="EMBL" id="AEIJ01000485">
    <property type="status" value="NOT_ANNOTATED_CDS"/>
    <property type="molecule type" value="Genomic_DNA"/>
</dbReference>
<comment type="subcellular location">
    <subcellularLocation>
        <location evidence="1">Nucleus</location>
    </subcellularLocation>
</comment>
<gene>
    <name evidence="5" type="ORF">MVLG_04889</name>
</gene>
<dbReference type="EMBL" id="GL541701">
    <property type="protein sequence ID" value="KDE04665.1"/>
    <property type="molecule type" value="Genomic_DNA"/>
</dbReference>
<reference evidence="7" key="1">
    <citation type="submission" date="2010-11" db="EMBL/GenBank/DDBJ databases">
        <title>The genome sequence of Microbotryum violaceum strain p1A1 Lamole.</title>
        <authorList>
            <person name="Cuomo C."/>
            <person name="Perlin M."/>
            <person name="Young S.K."/>
            <person name="Zeng Q."/>
            <person name="Gargeya S."/>
            <person name="Alvarado L."/>
            <person name="Berlin A."/>
            <person name="Chapman S.B."/>
            <person name="Chen Z."/>
            <person name="Freedman E."/>
            <person name="Gellesch M."/>
            <person name="Goldberg J."/>
            <person name="Griggs A."/>
            <person name="Gujja S."/>
            <person name="Heilman E."/>
            <person name="Heiman D."/>
            <person name="Howarth C."/>
            <person name="Mehta T."/>
            <person name="Neiman D."/>
            <person name="Pearson M."/>
            <person name="Roberts A."/>
            <person name="Saif S."/>
            <person name="Shea T."/>
            <person name="Shenoy N."/>
            <person name="Sisk P."/>
            <person name="Stolte C."/>
            <person name="Sykes S."/>
            <person name="White J."/>
            <person name="Yandava C."/>
            <person name="Haas B."/>
            <person name="Nusbaum C."/>
            <person name="Birren B."/>
        </authorList>
    </citation>
    <scope>NUCLEOTIDE SEQUENCE [LARGE SCALE GENOMIC DNA]</scope>
    <source>
        <strain evidence="7">p1A1 Lamole</strain>
    </source>
</reference>
<protein>
    <recommendedName>
        <fullName evidence="8">Proteasome subunit beta</fullName>
    </recommendedName>
</protein>
<keyword evidence="4" id="KW-0539">Nucleus</keyword>